<dbReference type="InterPro" id="IPR029052">
    <property type="entry name" value="Metallo-depent_PP-like"/>
</dbReference>
<comment type="caution">
    <text evidence="3">The sequence shown here is derived from an EMBL/GenBank/DDBJ whole genome shotgun (WGS) entry which is preliminary data.</text>
</comment>
<dbReference type="Pfam" id="PF00149">
    <property type="entry name" value="Metallophos"/>
    <property type="match status" value="1"/>
</dbReference>
<evidence type="ECO:0000256" key="1">
    <source>
        <dbReference type="SAM" id="MobiDB-lite"/>
    </source>
</evidence>
<sequence length="234" mass="26291">MARGDDEAQSPLRGTHGSSTHYRAARMIAQNAGESHEKRKHKSRKEKDSKKRKAEKALGVCQHVPAIYGSFVDVLFDHAVGNQVLGPTKNPCPAFFRSPVRGDVWSAENWGHYPTFEKDPITRVPAAERLVAVGDLHGDFQKTEEVLKLANVLSDTGNKWCGGKTVLVQVGDIIDRGGGELKIYHLFEKLRREAPRHGGAVYCIHGNHEVMNMLGRFRYTSKEAREEFSNYHTW</sequence>
<feature type="compositionally biased region" description="Basic residues" evidence="1">
    <location>
        <begin position="38"/>
        <end position="54"/>
    </location>
</feature>
<gene>
    <name evidence="3" type="ORF">AXG93_4620s2070</name>
</gene>
<feature type="domain" description="Calcineurin-like phosphoesterase" evidence="2">
    <location>
        <begin position="129"/>
        <end position="225"/>
    </location>
</feature>
<dbReference type="GO" id="GO:0016787">
    <property type="term" value="F:hydrolase activity"/>
    <property type="evidence" value="ECO:0007669"/>
    <property type="project" value="InterPro"/>
</dbReference>
<organism evidence="3 4">
    <name type="scientific">Marchantia polymorpha subsp. ruderalis</name>
    <dbReference type="NCBI Taxonomy" id="1480154"/>
    <lineage>
        <taxon>Eukaryota</taxon>
        <taxon>Viridiplantae</taxon>
        <taxon>Streptophyta</taxon>
        <taxon>Embryophyta</taxon>
        <taxon>Marchantiophyta</taxon>
        <taxon>Marchantiopsida</taxon>
        <taxon>Marchantiidae</taxon>
        <taxon>Marchantiales</taxon>
        <taxon>Marchantiaceae</taxon>
        <taxon>Marchantia</taxon>
    </lineage>
</organism>
<evidence type="ECO:0000313" key="4">
    <source>
        <dbReference type="Proteomes" id="UP000077202"/>
    </source>
</evidence>
<dbReference type="EMBL" id="LVLJ01002341">
    <property type="protein sequence ID" value="OAE25392.1"/>
    <property type="molecule type" value="Genomic_DNA"/>
</dbReference>
<dbReference type="PANTHER" id="PTHR47680">
    <property type="entry name" value="SHEWANELLA-LIKE PROTEIN PHOSPHATASE 2"/>
    <property type="match status" value="1"/>
</dbReference>
<accession>A0A176VYQ4</accession>
<name>A0A176VYQ4_MARPO</name>
<dbReference type="Gene3D" id="3.60.21.10">
    <property type="match status" value="1"/>
</dbReference>
<evidence type="ECO:0000259" key="2">
    <source>
        <dbReference type="Pfam" id="PF00149"/>
    </source>
</evidence>
<dbReference type="PANTHER" id="PTHR47680:SF2">
    <property type="entry name" value="SHEWANELLA-LIKE PROTEIN PHOSPHATASE 2"/>
    <property type="match status" value="1"/>
</dbReference>
<reference evidence="3" key="1">
    <citation type="submission" date="2016-03" db="EMBL/GenBank/DDBJ databases">
        <title>Mechanisms controlling the formation of the plant cell surface in tip-growing cells are functionally conserved among land plants.</title>
        <authorList>
            <person name="Honkanen S."/>
            <person name="Jones V.A."/>
            <person name="Morieri G."/>
            <person name="Champion C."/>
            <person name="Hetherington A.J."/>
            <person name="Kelly S."/>
            <person name="Saint-Marcoux D."/>
            <person name="Proust H."/>
            <person name="Prescott H."/>
            <person name="Dolan L."/>
        </authorList>
    </citation>
    <scope>NUCLEOTIDE SEQUENCE [LARGE SCALE GENOMIC DNA]</scope>
    <source>
        <tissue evidence="3">Whole gametophyte</tissue>
    </source>
</reference>
<dbReference type="AlphaFoldDB" id="A0A176VYQ4"/>
<feature type="region of interest" description="Disordered" evidence="1">
    <location>
        <begin position="1"/>
        <end position="56"/>
    </location>
</feature>
<keyword evidence="4" id="KW-1185">Reference proteome</keyword>
<evidence type="ECO:0000313" key="3">
    <source>
        <dbReference type="EMBL" id="OAE25392.1"/>
    </source>
</evidence>
<proteinExistence type="predicted"/>
<dbReference type="SUPFAM" id="SSF56300">
    <property type="entry name" value="Metallo-dependent phosphatases"/>
    <property type="match status" value="1"/>
</dbReference>
<dbReference type="Proteomes" id="UP000077202">
    <property type="component" value="Unassembled WGS sequence"/>
</dbReference>
<protein>
    <recommendedName>
        <fullName evidence="2">Calcineurin-like phosphoesterase domain-containing protein</fullName>
    </recommendedName>
</protein>
<dbReference type="InterPro" id="IPR004843">
    <property type="entry name" value="Calcineurin-like_PHP"/>
</dbReference>